<feature type="transmembrane region" description="Helical" evidence="1">
    <location>
        <begin position="33"/>
        <end position="53"/>
    </location>
</feature>
<name>M0M139_9EURY</name>
<dbReference type="OrthoDB" id="291686at2157"/>
<feature type="transmembrane region" description="Helical" evidence="1">
    <location>
        <begin position="65"/>
        <end position="83"/>
    </location>
</feature>
<keyword evidence="1" id="KW-0472">Membrane</keyword>
<gene>
    <name evidence="2" type="ORF">C447_09307</name>
</gene>
<dbReference type="InterPro" id="IPR058307">
    <property type="entry name" value="DUF7994"/>
</dbReference>
<organism evidence="2 3">
    <name type="scientific">Halococcus hamelinensis 100A6</name>
    <dbReference type="NCBI Taxonomy" id="1132509"/>
    <lineage>
        <taxon>Archaea</taxon>
        <taxon>Methanobacteriati</taxon>
        <taxon>Methanobacteriota</taxon>
        <taxon>Stenosarchaea group</taxon>
        <taxon>Halobacteria</taxon>
        <taxon>Halobacteriales</taxon>
        <taxon>Halococcaceae</taxon>
        <taxon>Halococcus</taxon>
    </lineage>
</organism>
<dbReference type="RefSeq" id="WP_007693206.1">
    <property type="nucleotide sequence ID" value="NZ_AJRK01000426.1"/>
</dbReference>
<comment type="caution">
    <text evidence="2">The sequence shown here is derived from an EMBL/GenBank/DDBJ whole genome shotgun (WGS) entry which is preliminary data.</text>
</comment>
<keyword evidence="1" id="KW-0812">Transmembrane</keyword>
<evidence type="ECO:0000313" key="2">
    <source>
        <dbReference type="EMBL" id="EMA38344.1"/>
    </source>
</evidence>
<proteinExistence type="predicted"/>
<dbReference type="EMBL" id="AOMB01000030">
    <property type="protein sequence ID" value="EMA38344.1"/>
    <property type="molecule type" value="Genomic_DNA"/>
</dbReference>
<dbReference type="PATRIC" id="fig|1132509.6.peg.2101"/>
<evidence type="ECO:0000313" key="3">
    <source>
        <dbReference type="Proteomes" id="UP000011566"/>
    </source>
</evidence>
<dbReference type="Pfam" id="PF25957">
    <property type="entry name" value="DUF7994"/>
    <property type="match status" value="1"/>
</dbReference>
<reference evidence="2 3" key="1">
    <citation type="journal article" date="2014" name="PLoS Genet.">
        <title>Phylogenetically driven sequencing of extremely halophilic archaea reveals strategies for static and dynamic osmo-response.</title>
        <authorList>
            <person name="Becker E.A."/>
            <person name="Seitzer P.M."/>
            <person name="Tritt A."/>
            <person name="Larsen D."/>
            <person name="Krusor M."/>
            <person name="Yao A.I."/>
            <person name="Wu D."/>
            <person name="Madern D."/>
            <person name="Eisen J.A."/>
            <person name="Darling A.E."/>
            <person name="Facciotti M.T."/>
        </authorList>
    </citation>
    <scope>NUCLEOTIDE SEQUENCE [LARGE SCALE GENOMIC DNA]</scope>
    <source>
        <strain evidence="2 3">100A6</strain>
    </source>
</reference>
<keyword evidence="1" id="KW-1133">Transmembrane helix</keyword>
<dbReference type="Proteomes" id="UP000011566">
    <property type="component" value="Unassembled WGS sequence"/>
</dbReference>
<accession>M0M139</accession>
<evidence type="ECO:0000256" key="1">
    <source>
        <dbReference type="SAM" id="Phobius"/>
    </source>
</evidence>
<sequence length="144" mass="14836">MKRRWFVLVGGLVIALPSAIVVAFGFPSPAEPATALLLGGMILAGVLFVLGGLDRRFGGVEWYQFVGVGNVLVGVSLALGQLIPVLNGTTAYDGSVLPALVLFTLVGGGSIVFIGADWIRGGHHFDLSVFESGPLLSSGTGKRG</sequence>
<protein>
    <submittedName>
        <fullName evidence="2">Uncharacterized protein</fullName>
    </submittedName>
</protein>
<dbReference type="AlphaFoldDB" id="M0M139"/>
<keyword evidence="3" id="KW-1185">Reference proteome</keyword>
<feature type="transmembrane region" description="Helical" evidence="1">
    <location>
        <begin position="95"/>
        <end position="116"/>
    </location>
</feature>